<accession>A0ABY8H6V0</accession>
<sequence>MANSTDSVSLHVLMVADPGLPTRRARAVRERFETDLTKLLQRTVRVSLHTEMIRIDPDNVLEYRDARAIAEEYEHVDVILLLTEIPRHSEGKPLMAEIFPDQQLAVLSCPTFGAWMTKRRLLRVMVDAVLRVAPGVTVPTPKRYTLRWSQWSQRDGSYALHAHTFTGAPRTVAGMTMANDPWRTVPKLSHALAAASATGAFGIFYHSIWQMSDALTTTRLLLIGVTAMTAMGAWLILSNGLWDRPKHESLSRVVLYYNLSTVLTLALCMLALYAVLVVLILGGALIVIDPGFMSDILGEEAHFSNYLDIAWLSAAMGTVAGALGSGFDSEPDLRRITHGQRERQRQWSRDDQNG</sequence>
<keyword evidence="3" id="KW-1185">Reference proteome</keyword>
<evidence type="ECO:0000256" key="1">
    <source>
        <dbReference type="SAM" id="Phobius"/>
    </source>
</evidence>
<dbReference type="Proteomes" id="UP001219037">
    <property type="component" value="Chromosome"/>
</dbReference>
<gene>
    <name evidence="2" type="ORF">P8192_13425</name>
</gene>
<protein>
    <recommendedName>
        <fullName evidence="4">5,10-methylene-tetrahydrofolate dehydrogenase</fullName>
    </recommendedName>
</protein>
<organism evidence="2 3">
    <name type="scientific">Citricoccus muralis</name>
    <dbReference type="NCBI Taxonomy" id="169134"/>
    <lineage>
        <taxon>Bacteria</taxon>
        <taxon>Bacillati</taxon>
        <taxon>Actinomycetota</taxon>
        <taxon>Actinomycetes</taxon>
        <taxon>Micrococcales</taxon>
        <taxon>Micrococcaceae</taxon>
        <taxon>Citricoccus</taxon>
    </lineage>
</organism>
<feature type="transmembrane region" description="Helical" evidence="1">
    <location>
        <begin position="220"/>
        <end position="242"/>
    </location>
</feature>
<evidence type="ECO:0000313" key="2">
    <source>
        <dbReference type="EMBL" id="WFP16362.1"/>
    </source>
</evidence>
<feature type="transmembrane region" description="Helical" evidence="1">
    <location>
        <begin position="188"/>
        <end position="208"/>
    </location>
</feature>
<feature type="transmembrane region" description="Helical" evidence="1">
    <location>
        <begin position="309"/>
        <end position="327"/>
    </location>
</feature>
<proteinExistence type="predicted"/>
<evidence type="ECO:0000313" key="3">
    <source>
        <dbReference type="Proteomes" id="UP001219037"/>
    </source>
</evidence>
<dbReference type="EMBL" id="CP121252">
    <property type="protein sequence ID" value="WFP16362.1"/>
    <property type="molecule type" value="Genomic_DNA"/>
</dbReference>
<name>A0ABY8H6V0_9MICC</name>
<keyword evidence="1" id="KW-1133">Transmembrane helix</keyword>
<evidence type="ECO:0008006" key="4">
    <source>
        <dbReference type="Google" id="ProtNLM"/>
    </source>
</evidence>
<feature type="transmembrane region" description="Helical" evidence="1">
    <location>
        <begin position="262"/>
        <end position="288"/>
    </location>
</feature>
<keyword evidence="1" id="KW-0472">Membrane</keyword>
<dbReference type="RefSeq" id="WP_278157507.1">
    <property type="nucleotide sequence ID" value="NZ_CP121252.1"/>
</dbReference>
<reference evidence="2 3" key="1">
    <citation type="submission" date="2023-04" db="EMBL/GenBank/DDBJ databases">
        <title>Funneling lignin-derived compounds into biodiesel using alkali-halophilic Citricoccus sp. P2.</title>
        <authorList>
            <person name="Luo C.-B."/>
        </authorList>
    </citation>
    <scope>NUCLEOTIDE SEQUENCE [LARGE SCALE GENOMIC DNA]</scope>
    <source>
        <strain evidence="2 3">P2</strain>
    </source>
</reference>
<keyword evidence="1" id="KW-0812">Transmembrane</keyword>